<proteinExistence type="predicted"/>
<keyword evidence="3" id="KW-1185">Reference proteome</keyword>
<evidence type="ECO:0000313" key="3">
    <source>
        <dbReference type="Proteomes" id="UP001163878"/>
    </source>
</evidence>
<dbReference type="PANTHER" id="PTHR14359">
    <property type="entry name" value="HOMO-OLIGOMERIC FLAVIN CONTAINING CYS DECARBOXYLASE FAMILY"/>
    <property type="match status" value="1"/>
</dbReference>
<dbReference type="Pfam" id="PF02441">
    <property type="entry name" value="Flavoprotein"/>
    <property type="match status" value="1"/>
</dbReference>
<dbReference type="InterPro" id="IPR003382">
    <property type="entry name" value="Flavoprotein"/>
</dbReference>
<dbReference type="RefSeq" id="WP_264245108.1">
    <property type="nucleotide sequence ID" value="NZ_CP107567.1"/>
</dbReference>
<dbReference type="PANTHER" id="PTHR14359:SF6">
    <property type="entry name" value="PHOSPHOPANTOTHENOYLCYSTEINE DECARBOXYLASE"/>
    <property type="match status" value="1"/>
</dbReference>
<accession>A0ABY6I861</accession>
<feature type="domain" description="Flavoprotein" evidence="1">
    <location>
        <begin position="16"/>
        <end position="152"/>
    </location>
</feature>
<evidence type="ECO:0000313" key="2">
    <source>
        <dbReference type="EMBL" id="UYQ63113.1"/>
    </source>
</evidence>
<dbReference type="EMBL" id="CP107567">
    <property type="protein sequence ID" value="UYQ63113.1"/>
    <property type="molecule type" value="Genomic_DNA"/>
</dbReference>
<dbReference type="SUPFAM" id="SSF52507">
    <property type="entry name" value="Homo-oligomeric flavin-containing Cys decarboxylases, HFCD"/>
    <property type="match status" value="1"/>
</dbReference>
<dbReference type="InterPro" id="IPR036551">
    <property type="entry name" value="Flavin_trans-like"/>
</dbReference>
<sequence>MTHGDHSALSDLTFRRLLLVGTGALGVSSLPGWLGWLCESYPHIETRVALTRQATTFVAPAALTAIGGKPLFHDAWPTEPQVTAPHVELADWPEAVAVFPATFHFVSRLALGLGDTPVMLALQCTTAPIGLSPALPPGGYQSHAFRSHLAALRARPQVAVAEPELGRSVTTGRVERSTAAPLPTLLNLIEKRHRELVAARGEGEEG</sequence>
<protein>
    <submittedName>
        <fullName evidence="2">Flavoprotein</fullName>
    </submittedName>
</protein>
<organism evidence="2 3">
    <name type="scientific">Streptomyces peucetius</name>
    <dbReference type="NCBI Taxonomy" id="1950"/>
    <lineage>
        <taxon>Bacteria</taxon>
        <taxon>Bacillati</taxon>
        <taxon>Actinomycetota</taxon>
        <taxon>Actinomycetes</taxon>
        <taxon>Kitasatosporales</taxon>
        <taxon>Streptomycetaceae</taxon>
        <taxon>Streptomyces</taxon>
    </lineage>
</organism>
<dbReference type="Proteomes" id="UP001163878">
    <property type="component" value="Chromosome"/>
</dbReference>
<name>A0ABY6I861_STRPE</name>
<gene>
    <name evidence="2" type="ORF">OGH68_17580</name>
</gene>
<reference evidence="2" key="1">
    <citation type="submission" date="2022-10" db="EMBL/GenBank/DDBJ databases">
        <title>Cytochrome P450 Catalyzes Benzene Ring Formation in the Biosynthesis of Trialkyl-Substituted Aromatic Polyketides.</title>
        <authorList>
            <person name="Zhao E."/>
            <person name="Ge H."/>
        </authorList>
    </citation>
    <scope>NUCLEOTIDE SEQUENCE</scope>
    <source>
        <strain evidence="2">NA0869</strain>
    </source>
</reference>
<evidence type="ECO:0000259" key="1">
    <source>
        <dbReference type="Pfam" id="PF02441"/>
    </source>
</evidence>
<dbReference type="Gene3D" id="3.40.50.1950">
    <property type="entry name" value="Flavin prenyltransferase-like"/>
    <property type="match status" value="1"/>
</dbReference>